<dbReference type="SUPFAM" id="SSF48452">
    <property type="entry name" value="TPR-like"/>
    <property type="match status" value="1"/>
</dbReference>
<accession>A0A562TPJ2</accession>
<evidence type="ECO:0000313" key="2">
    <source>
        <dbReference type="Proteomes" id="UP000317010"/>
    </source>
</evidence>
<dbReference type="EMBL" id="VLLI01000017">
    <property type="protein sequence ID" value="TWI95026.1"/>
    <property type="molecule type" value="Genomic_DNA"/>
</dbReference>
<dbReference type="AlphaFoldDB" id="A0A562TPJ2"/>
<evidence type="ECO:0008006" key="3">
    <source>
        <dbReference type="Google" id="ProtNLM"/>
    </source>
</evidence>
<sequence>MNLNTIEEAYLTDLAIRTINGLARKGYNWLTGDLKPYQAELNKVINTSIDLYKQQYSVSETDKILFVDAQIFIGELVNYQVGLSLDEAKLRNAIAGDSRIQLPSDIDITNFLNIFNDQLAASGKLKRLYIEDNYKEITFQVASGMESLHQKLDELISQTQQNVSGLEIEHALAAEWAQELDAIKKLLYQFKPFTAAELISRLQNRIAARNIKNDLLESQLTFLLASAASDKENFAVTRNAAPLFIKAYRLSPNNIEYKRLAALGYMAMQEPDRALALAEEILAVDEFDIAGWSVRLHYAEDPFTFLDKVPISLLAKKEFKLNAFFTLAKDVENMRCVFLPGSPVRIDIMDGELPQLTYSNFKFWLRYSDYLFARIYFEFPMVTNYAASEELKGARIYHHYFKLMGMLTAILDNSELGNEQAYVRFRYHYARLILTGDQSEIHQLARIYDQIDEKDHIQVIQLVQAYQLIETDEYRDRALEIIDSFGADKHEMTALFKTVILFNSGRREEAVEHYEHYILGLSAISTILLNNLLQFFSMGYRNNAKGALSFLQTILETGIFPNNEMKALLELYVSSIYAADQGDRPAAEVKLDLIEAGLDPRYPEIKEFYLRTLRSLKAYGRIIQFLRPEPGKSVDSNDLFTYCEALYFSEGNKLELLQVLKKARLTLPPNPMLLRLEIELRQKQHDWKKVLELAEYAIKQLKPHEDFITAFFHACLNELAVEKILAYKHIIDGIRFNERGNLVIFSAFSQAGLHTEAIEILFTSAQGKSNIASRQAFIGSTLRLSDKVFRVYEEVLLGSFVTFKISGEIYKVFIDPAKLDDPLIKPFLGKKTGEHFQIYGDFMQETTFIHVVRITDKYLDLYDEILKQASNPVSGLKLKQFQFEGTTAEEMKATLQKQMGAVGTIDKQFRDQNLERYNEGQITFTEVIKSNFETNSPDAYYFLTGEHQTFFQTVPQTIPHEPITQSTAFVIDFTGVTLFY</sequence>
<protein>
    <recommendedName>
        <fullName evidence="3">Tetratricopeptide repeat protein</fullName>
    </recommendedName>
</protein>
<gene>
    <name evidence="1" type="ORF">JN11_04455</name>
</gene>
<name>A0A562TPJ2_9SPHI</name>
<dbReference type="InterPro" id="IPR011990">
    <property type="entry name" value="TPR-like_helical_dom_sf"/>
</dbReference>
<reference evidence="1 2" key="1">
    <citation type="submission" date="2019-07" db="EMBL/GenBank/DDBJ databases">
        <title>Genomic Encyclopedia of Archaeal and Bacterial Type Strains, Phase II (KMG-II): from individual species to whole genera.</title>
        <authorList>
            <person name="Goeker M."/>
        </authorList>
    </citation>
    <scope>NUCLEOTIDE SEQUENCE [LARGE SCALE GENOMIC DNA]</scope>
    <source>
        <strain evidence="1 2">ATCC BAA-1854</strain>
    </source>
</reference>
<evidence type="ECO:0000313" key="1">
    <source>
        <dbReference type="EMBL" id="TWI95026.1"/>
    </source>
</evidence>
<proteinExistence type="predicted"/>
<dbReference type="Proteomes" id="UP000317010">
    <property type="component" value="Unassembled WGS sequence"/>
</dbReference>
<comment type="caution">
    <text evidence="1">The sequence shown here is derived from an EMBL/GenBank/DDBJ whole genome shotgun (WGS) entry which is preliminary data.</text>
</comment>
<keyword evidence="2" id="KW-1185">Reference proteome</keyword>
<organism evidence="1 2">
    <name type="scientific">Mucilaginibacter frigoritolerans</name>
    <dbReference type="NCBI Taxonomy" id="652788"/>
    <lineage>
        <taxon>Bacteria</taxon>
        <taxon>Pseudomonadati</taxon>
        <taxon>Bacteroidota</taxon>
        <taxon>Sphingobacteriia</taxon>
        <taxon>Sphingobacteriales</taxon>
        <taxon>Sphingobacteriaceae</taxon>
        <taxon>Mucilaginibacter</taxon>
    </lineage>
</organism>